<comment type="caution">
    <text evidence="5">The sequence shown here is derived from an EMBL/GenBank/DDBJ whole genome shotgun (WGS) entry which is preliminary data.</text>
</comment>
<dbReference type="GO" id="GO:0018169">
    <property type="term" value="F:ribosomal S6-glutamic acid ligase activity"/>
    <property type="evidence" value="ECO:0007669"/>
    <property type="project" value="TreeGrafter"/>
</dbReference>
<accession>A0A5R9BEQ4</accession>
<dbReference type="RefSeq" id="WP_138252080.1">
    <property type="nucleotide sequence ID" value="NZ_VAVZ01000006.1"/>
</dbReference>
<dbReference type="PANTHER" id="PTHR21621:SF0">
    <property type="entry name" value="BETA-CITRYLGLUTAMATE SYNTHASE B-RELATED"/>
    <property type="match status" value="1"/>
</dbReference>
<dbReference type="Gene3D" id="3.30.470.20">
    <property type="entry name" value="ATP-grasp fold, B domain"/>
    <property type="match status" value="2"/>
</dbReference>
<feature type="domain" description="ATP-grasp" evidence="4">
    <location>
        <begin position="76"/>
        <end position="324"/>
    </location>
</feature>
<evidence type="ECO:0000313" key="5">
    <source>
        <dbReference type="EMBL" id="TLP99048.1"/>
    </source>
</evidence>
<dbReference type="Proteomes" id="UP000310458">
    <property type="component" value="Unassembled WGS sequence"/>
</dbReference>
<dbReference type="GO" id="GO:0005737">
    <property type="term" value="C:cytoplasm"/>
    <property type="evidence" value="ECO:0007669"/>
    <property type="project" value="TreeGrafter"/>
</dbReference>
<dbReference type="PROSITE" id="PS50975">
    <property type="entry name" value="ATP_GRASP"/>
    <property type="match status" value="1"/>
</dbReference>
<dbReference type="PANTHER" id="PTHR21621">
    <property type="entry name" value="RIBOSOMAL PROTEIN S6 MODIFICATION PROTEIN"/>
    <property type="match status" value="1"/>
</dbReference>
<reference evidence="5 6" key="1">
    <citation type="submission" date="2019-05" db="EMBL/GenBank/DDBJ databases">
        <title>Nesterenkonia sp. GY074 isolated from the Southern Atlantic Ocean.</title>
        <authorList>
            <person name="Zhang G."/>
        </authorList>
    </citation>
    <scope>NUCLEOTIDE SEQUENCE [LARGE SCALE GENOMIC DNA]</scope>
    <source>
        <strain evidence="5 6">GY074</strain>
    </source>
</reference>
<keyword evidence="2 3" id="KW-0067">ATP-binding</keyword>
<dbReference type="InterPro" id="IPR011761">
    <property type="entry name" value="ATP-grasp"/>
</dbReference>
<evidence type="ECO:0000256" key="1">
    <source>
        <dbReference type="ARBA" id="ARBA00022741"/>
    </source>
</evidence>
<proteinExistence type="predicted"/>
<dbReference type="GO" id="GO:0005524">
    <property type="term" value="F:ATP binding"/>
    <property type="evidence" value="ECO:0007669"/>
    <property type="project" value="UniProtKB-UniRule"/>
</dbReference>
<sequence>MVCEGKDEASTISPARGLGAQLIAREAQKAAGAEISWVNYRVAVAETSDRMILIDGTTVNESIMAARIADNKVLTKSFLTQAGVSTPQGTVVGSEEQAIAFAQKLEGPVVVKPAKGSMGKGVSVNVFSAREVREAYRLAASINPVVLVEQFIDIDFEARCIATSQEFVSSYKRVLPSVVGNGEASIRELILEANLLKEESPLLRNHPIPVDATLLSTLDAQGWRIDDVLESGKRLVVRNVGGLSSGGEPHEITSEFSDELRQMAVRSIRSIPGLHWGGIDLAVERHTGRAYVIEVNVNAGFAGSMFPVSGDPVNVAAIAWRERFKRSHPLPPAEGRFPERHTEPSTMDTLYPHLWTKSQVVRLSGLLWNSLEGSGLFQARRLASLVQLKGHDGRERWFSSDLRGENDSLSAYRLSRRHASIRKILRERGVRQVRAAVVSSADQVARFSPRHRGLFAATPVNSPWLGADCHIGHRACIEKLMTGSSRWVIQPYWDGVRLRAYASKDRVFALTSSSGGSRFTQEMLIGASKAAISVMRAVPDLRWAAVDLYVPGATPTDGESREPVFEGIQVDPKLASAERLLAGSFSVMADWVVR</sequence>
<dbReference type="InterPro" id="IPR003135">
    <property type="entry name" value="ATP-grasp_carboxylate-amine"/>
</dbReference>
<organism evidence="5 6">
    <name type="scientific">Nesterenkonia salmonea</name>
    <dbReference type="NCBI Taxonomy" id="1804987"/>
    <lineage>
        <taxon>Bacteria</taxon>
        <taxon>Bacillati</taxon>
        <taxon>Actinomycetota</taxon>
        <taxon>Actinomycetes</taxon>
        <taxon>Micrococcales</taxon>
        <taxon>Micrococcaceae</taxon>
        <taxon>Nesterenkonia</taxon>
    </lineage>
</organism>
<name>A0A5R9BEQ4_9MICC</name>
<keyword evidence="6" id="KW-1185">Reference proteome</keyword>
<dbReference type="EMBL" id="VAVZ01000006">
    <property type="protein sequence ID" value="TLP99048.1"/>
    <property type="molecule type" value="Genomic_DNA"/>
</dbReference>
<keyword evidence="1 3" id="KW-0547">Nucleotide-binding</keyword>
<dbReference type="GO" id="GO:0009432">
    <property type="term" value="P:SOS response"/>
    <property type="evidence" value="ECO:0007669"/>
    <property type="project" value="TreeGrafter"/>
</dbReference>
<dbReference type="GO" id="GO:0046872">
    <property type="term" value="F:metal ion binding"/>
    <property type="evidence" value="ECO:0007669"/>
    <property type="project" value="InterPro"/>
</dbReference>
<protein>
    <submittedName>
        <fullName evidence="5">ATP-grasp domain-containing protein</fullName>
    </submittedName>
</protein>
<dbReference type="OrthoDB" id="4960711at2"/>
<evidence type="ECO:0000256" key="2">
    <source>
        <dbReference type="ARBA" id="ARBA00022840"/>
    </source>
</evidence>
<dbReference type="SUPFAM" id="SSF56059">
    <property type="entry name" value="Glutathione synthetase ATP-binding domain-like"/>
    <property type="match status" value="1"/>
</dbReference>
<evidence type="ECO:0000259" key="4">
    <source>
        <dbReference type="PROSITE" id="PS50975"/>
    </source>
</evidence>
<evidence type="ECO:0000313" key="6">
    <source>
        <dbReference type="Proteomes" id="UP000310458"/>
    </source>
</evidence>
<gene>
    <name evidence="5" type="ORF">FEF26_03080</name>
</gene>
<evidence type="ECO:0000256" key="3">
    <source>
        <dbReference type="PROSITE-ProRule" id="PRU00409"/>
    </source>
</evidence>
<dbReference type="Pfam" id="PF02222">
    <property type="entry name" value="ATP-grasp"/>
    <property type="match status" value="1"/>
</dbReference>
<dbReference type="AlphaFoldDB" id="A0A5R9BEQ4"/>